<proteinExistence type="predicted"/>
<dbReference type="InterPro" id="IPR012340">
    <property type="entry name" value="NA-bd_OB-fold"/>
</dbReference>
<feature type="region of interest" description="Disordered" evidence="4">
    <location>
        <begin position="45"/>
        <end position="72"/>
    </location>
</feature>
<feature type="compositionally biased region" description="Basic residues" evidence="4">
    <location>
        <begin position="56"/>
        <end position="68"/>
    </location>
</feature>
<keyword evidence="2" id="KW-0808">Transferase</keyword>
<sequence>MIAWKSVIRPIKTVLRSRINSIGCYSILKSNMTTVADSTAEINNNKRQLGNSAPNRKPKKPKLRRYKAKKADPTGPLGVLEFEIDELLQEHGLKREEVKNDVSAILNDVPRLSGPMTRAYHRVVNNIKVLRNASNGEGMALIENPVETGKKQIALIPFGLVGDVVNINVYKTHPYHVETDLLDVVEKSPMRKDELITCKYFGKCSGCQFQFLTYERQLELKRNTIVNAYRYFAPRLVVEKLVQEVGGNYWFTTKIGLQNQINATF</sequence>
<comment type="caution">
    <text evidence="6">The sequence shown here is derived from an EMBL/GenBank/DDBJ whole genome shotgun (WGS) entry which is preliminary data.</text>
</comment>
<dbReference type="Proteomes" id="UP000187013">
    <property type="component" value="Unassembled WGS sequence"/>
</dbReference>
<dbReference type="PANTHER" id="PTHR11061">
    <property type="entry name" value="RNA M5U METHYLTRANSFERASE"/>
    <property type="match status" value="1"/>
</dbReference>
<evidence type="ECO:0000256" key="3">
    <source>
        <dbReference type="ARBA" id="ARBA00022691"/>
    </source>
</evidence>
<dbReference type="Pfam" id="PF01938">
    <property type="entry name" value="TRAM"/>
    <property type="match status" value="1"/>
</dbReference>
<reference evidence="6 7" key="1">
    <citation type="submission" date="2016-08" db="EMBL/GenBank/DDBJ databases">
        <title>Draft genome sequence of allopolyploid Zygosaccharomyces rouxii.</title>
        <authorList>
            <person name="Watanabe J."/>
            <person name="Uehara K."/>
            <person name="Mogi Y."/>
            <person name="Tsukioka Y."/>
        </authorList>
    </citation>
    <scope>NUCLEOTIDE SEQUENCE [LARGE SCALE GENOMIC DNA]</scope>
    <source>
        <strain evidence="6 7">NBRC 110957</strain>
    </source>
</reference>
<dbReference type="InterPro" id="IPR010280">
    <property type="entry name" value="U5_MeTrfase_fam"/>
</dbReference>
<feature type="domain" description="TRAM" evidence="5">
    <location>
        <begin position="119"/>
        <end position="177"/>
    </location>
</feature>
<dbReference type="GO" id="GO:0008173">
    <property type="term" value="F:RNA methyltransferase activity"/>
    <property type="evidence" value="ECO:0007669"/>
    <property type="project" value="InterPro"/>
</dbReference>
<organism evidence="6 7">
    <name type="scientific">Zygosaccharomyces rouxii</name>
    <dbReference type="NCBI Taxonomy" id="4956"/>
    <lineage>
        <taxon>Eukaryota</taxon>
        <taxon>Fungi</taxon>
        <taxon>Dikarya</taxon>
        <taxon>Ascomycota</taxon>
        <taxon>Saccharomycotina</taxon>
        <taxon>Saccharomycetes</taxon>
        <taxon>Saccharomycetales</taxon>
        <taxon>Saccharomycetaceae</taxon>
        <taxon>Zygosaccharomyces</taxon>
    </lineage>
</organism>
<keyword evidence="1" id="KW-0489">Methyltransferase</keyword>
<gene>
    <name evidence="6" type="ORF">ZYGR_0N01170</name>
</gene>
<dbReference type="Gene3D" id="3.40.50.150">
    <property type="entry name" value="Vaccinia Virus protein VP39"/>
    <property type="match status" value="1"/>
</dbReference>
<evidence type="ECO:0000313" key="6">
    <source>
        <dbReference type="EMBL" id="GAV48713.1"/>
    </source>
</evidence>
<dbReference type="Gene3D" id="2.40.50.140">
    <property type="entry name" value="Nucleic acid-binding proteins"/>
    <property type="match status" value="1"/>
</dbReference>
<dbReference type="EMBL" id="BDGX01000014">
    <property type="protein sequence ID" value="GAV48713.1"/>
    <property type="molecule type" value="Genomic_DNA"/>
</dbReference>
<dbReference type="GO" id="GO:0006396">
    <property type="term" value="P:RNA processing"/>
    <property type="evidence" value="ECO:0007669"/>
    <property type="project" value="InterPro"/>
</dbReference>
<evidence type="ECO:0000313" key="7">
    <source>
        <dbReference type="Proteomes" id="UP000187013"/>
    </source>
</evidence>
<dbReference type="InterPro" id="IPR029063">
    <property type="entry name" value="SAM-dependent_MTases_sf"/>
</dbReference>
<name>A0A1Q2ZZJ4_ZYGRO</name>
<dbReference type="InterPro" id="IPR002792">
    <property type="entry name" value="TRAM_dom"/>
</dbReference>
<accession>A0A1Q2ZZJ4</accession>
<evidence type="ECO:0000256" key="2">
    <source>
        <dbReference type="ARBA" id="ARBA00022679"/>
    </source>
</evidence>
<evidence type="ECO:0000256" key="1">
    <source>
        <dbReference type="ARBA" id="ARBA00022603"/>
    </source>
</evidence>
<protein>
    <recommendedName>
        <fullName evidence="5">TRAM domain-containing protein</fullName>
    </recommendedName>
</protein>
<dbReference type="GO" id="GO:0032259">
    <property type="term" value="P:methylation"/>
    <property type="evidence" value="ECO:0007669"/>
    <property type="project" value="UniProtKB-KW"/>
</dbReference>
<dbReference type="AlphaFoldDB" id="A0A1Q2ZZJ4"/>
<keyword evidence="3" id="KW-0949">S-adenosyl-L-methionine</keyword>
<dbReference type="OrthoDB" id="10250660at2759"/>
<dbReference type="SUPFAM" id="SSF53335">
    <property type="entry name" value="S-adenosyl-L-methionine-dependent methyltransferases"/>
    <property type="match status" value="1"/>
</dbReference>
<dbReference type="PANTHER" id="PTHR11061:SF30">
    <property type="entry name" value="TRNA (URACIL(54)-C(5))-METHYLTRANSFERASE"/>
    <property type="match status" value="1"/>
</dbReference>
<evidence type="ECO:0000259" key="5">
    <source>
        <dbReference type="Pfam" id="PF01938"/>
    </source>
</evidence>
<dbReference type="FunFam" id="2.40.50.140:FF:000201">
    <property type="entry name" value="TRM2p tRNA methyltransferase"/>
    <property type="match status" value="1"/>
</dbReference>
<evidence type="ECO:0000256" key="4">
    <source>
        <dbReference type="SAM" id="MobiDB-lite"/>
    </source>
</evidence>